<feature type="domain" description="Histidine kinase" evidence="8">
    <location>
        <begin position="1547"/>
        <end position="1803"/>
    </location>
</feature>
<dbReference type="SMART" id="SM00065">
    <property type="entry name" value="GAF"/>
    <property type="match status" value="1"/>
</dbReference>
<protein>
    <recommendedName>
        <fullName evidence="2">histidine kinase</fullName>
        <ecNumber evidence="2">2.7.13.3</ecNumber>
    </recommendedName>
</protein>
<dbReference type="InterPro" id="IPR003018">
    <property type="entry name" value="GAF"/>
</dbReference>
<dbReference type="PRINTS" id="PR00344">
    <property type="entry name" value="BCTRLSENSOR"/>
</dbReference>
<dbReference type="EC" id="2.7.13.3" evidence="2"/>
<evidence type="ECO:0000313" key="9">
    <source>
        <dbReference type="EMBL" id="MDJ1183112.1"/>
    </source>
</evidence>
<keyword evidence="5" id="KW-0902">Two-component regulatory system</keyword>
<keyword evidence="10" id="KW-1185">Reference proteome</keyword>
<dbReference type="InterPro" id="IPR036890">
    <property type="entry name" value="HATPase_C_sf"/>
</dbReference>
<dbReference type="InterPro" id="IPR008271">
    <property type="entry name" value="Ser/Thr_kinase_AS"/>
</dbReference>
<feature type="domain" description="Protein kinase" evidence="7">
    <location>
        <begin position="12"/>
        <end position="274"/>
    </location>
</feature>
<dbReference type="SUPFAM" id="SSF56112">
    <property type="entry name" value="Protein kinase-like (PK-like)"/>
    <property type="match status" value="1"/>
</dbReference>
<dbReference type="CDD" id="cd00082">
    <property type="entry name" value="HisKA"/>
    <property type="match status" value="1"/>
</dbReference>
<evidence type="ECO:0000259" key="7">
    <source>
        <dbReference type="PROSITE" id="PS50011"/>
    </source>
</evidence>
<dbReference type="InterPro" id="IPR029016">
    <property type="entry name" value="GAF-like_dom_sf"/>
</dbReference>
<name>A0ABT7BWC6_9CYAN</name>
<dbReference type="InterPro" id="IPR053159">
    <property type="entry name" value="Hybrid_Histidine_Kinase"/>
</dbReference>
<dbReference type="Gene3D" id="1.10.287.130">
    <property type="match status" value="1"/>
</dbReference>
<dbReference type="PROSITE" id="PS50011">
    <property type="entry name" value="PROTEIN_KINASE_DOM"/>
    <property type="match status" value="1"/>
</dbReference>
<dbReference type="PROSITE" id="PS50109">
    <property type="entry name" value="HIS_KIN"/>
    <property type="match status" value="1"/>
</dbReference>
<dbReference type="Gene3D" id="3.30.450.40">
    <property type="match status" value="1"/>
</dbReference>
<dbReference type="RefSeq" id="WP_283757767.1">
    <property type="nucleotide sequence ID" value="NZ_JAQOSQ010000006.1"/>
</dbReference>
<evidence type="ECO:0000256" key="5">
    <source>
        <dbReference type="ARBA" id="ARBA00023012"/>
    </source>
</evidence>
<gene>
    <name evidence="9" type="ORF">PMH09_07885</name>
</gene>
<keyword evidence="4" id="KW-0808">Transferase</keyword>
<dbReference type="SUPFAM" id="SSF47384">
    <property type="entry name" value="Homodimeric domain of signal transducing histidine kinase"/>
    <property type="match status" value="1"/>
</dbReference>
<dbReference type="Proteomes" id="UP001232992">
    <property type="component" value="Unassembled WGS sequence"/>
</dbReference>
<dbReference type="InterPro" id="IPR041664">
    <property type="entry name" value="AAA_16"/>
</dbReference>
<dbReference type="InterPro" id="IPR011009">
    <property type="entry name" value="Kinase-like_dom_sf"/>
</dbReference>
<dbReference type="Pfam" id="PF02518">
    <property type="entry name" value="HATPase_c"/>
    <property type="match status" value="1"/>
</dbReference>
<dbReference type="SUPFAM" id="SSF52540">
    <property type="entry name" value="P-loop containing nucleoside triphosphate hydrolases"/>
    <property type="match status" value="1"/>
</dbReference>
<dbReference type="CDD" id="cd14014">
    <property type="entry name" value="STKc_PknB_like"/>
    <property type="match status" value="1"/>
</dbReference>
<keyword evidence="4" id="KW-0418">Kinase</keyword>
<feature type="coiled-coil region" evidence="6">
    <location>
        <begin position="1511"/>
        <end position="1538"/>
    </location>
</feature>
<evidence type="ECO:0000256" key="2">
    <source>
        <dbReference type="ARBA" id="ARBA00012438"/>
    </source>
</evidence>
<dbReference type="PANTHER" id="PTHR43642:SF1">
    <property type="entry name" value="HYBRID SIGNAL TRANSDUCTION HISTIDINE KINASE G"/>
    <property type="match status" value="1"/>
</dbReference>
<proteinExistence type="predicted"/>
<dbReference type="SMART" id="SM00387">
    <property type="entry name" value="HATPase_c"/>
    <property type="match status" value="1"/>
</dbReference>
<dbReference type="SUPFAM" id="SSF55874">
    <property type="entry name" value="ATPase domain of HSP90 chaperone/DNA topoisomerase II/histidine kinase"/>
    <property type="match status" value="1"/>
</dbReference>
<dbReference type="EMBL" id="JAQOSQ010000006">
    <property type="protein sequence ID" value="MDJ1183112.1"/>
    <property type="molecule type" value="Genomic_DNA"/>
</dbReference>
<organism evidence="9 10">
    <name type="scientific">Roseofilum casamattae BLCC-M143</name>
    <dbReference type="NCBI Taxonomy" id="3022442"/>
    <lineage>
        <taxon>Bacteria</taxon>
        <taxon>Bacillati</taxon>
        <taxon>Cyanobacteriota</taxon>
        <taxon>Cyanophyceae</taxon>
        <taxon>Desertifilales</taxon>
        <taxon>Desertifilaceae</taxon>
        <taxon>Roseofilum</taxon>
        <taxon>Roseofilum casamattae</taxon>
    </lineage>
</organism>
<accession>A0ABT7BWC6</accession>
<dbReference type="Gene3D" id="1.10.510.10">
    <property type="entry name" value="Transferase(Phosphotransferase) domain 1"/>
    <property type="match status" value="1"/>
</dbReference>
<dbReference type="Pfam" id="PF13191">
    <property type="entry name" value="AAA_16"/>
    <property type="match status" value="1"/>
</dbReference>
<dbReference type="Pfam" id="PF00069">
    <property type="entry name" value="Pkinase"/>
    <property type="match status" value="1"/>
</dbReference>
<dbReference type="PANTHER" id="PTHR43642">
    <property type="entry name" value="HYBRID SIGNAL TRANSDUCTION HISTIDINE KINASE G"/>
    <property type="match status" value="1"/>
</dbReference>
<keyword evidence="3" id="KW-0597">Phosphoprotein</keyword>
<dbReference type="InterPro" id="IPR036097">
    <property type="entry name" value="HisK_dim/P_sf"/>
</dbReference>
<dbReference type="Pfam" id="PF01590">
    <property type="entry name" value="GAF"/>
    <property type="match status" value="1"/>
</dbReference>
<dbReference type="InterPro" id="IPR000719">
    <property type="entry name" value="Prot_kinase_dom"/>
</dbReference>
<comment type="catalytic activity">
    <reaction evidence="1">
        <text>ATP + protein L-histidine = ADP + protein N-phospho-L-histidine.</text>
        <dbReference type="EC" id="2.7.13.3"/>
    </reaction>
</comment>
<evidence type="ECO:0000256" key="4">
    <source>
        <dbReference type="ARBA" id="ARBA00022777"/>
    </source>
</evidence>
<dbReference type="Gene3D" id="3.40.50.300">
    <property type="entry name" value="P-loop containing nucleotide triphosphate hydrolases"/>
    <property type="match status" value="1"/>
</dbReference>
<reference evidence="9 10" key="1">
    <citation type="submission" date="2023-01" db="EMBL/GenBank/DDBJ databases">
        <title>Novel diversity within Roseofilum (Cyanobacteria; Desertifilaceae) from marine benthic mats with descriptions of four novel species.</title>
        <authorList>
            <person name="Wang Y."/>
            <person name="Berthold D.E."/>
            <person name="Hu J."/>
            <person name="Lefler F.W."/>
            <person name="Laughinghouse H.D. IV."/>
        </authorList>
    </citation>
    <scope>NUCLEOTIDE SEQUENCE [LARGE SCALE GENOMIC DNA]</scope>
    <source>
        <strain evidence="9 10">BLCC-M143</strain>
    </source>
</reference>
<dbReference type="SUPFAM" id="SSF55781">
    <property type="entry name" value="GAF domain-like"/>
    <property type="match status" value="1"/>
</dbReference>
<dbReference type="InterPro" id="IPR003661">
    <property type="entry name" value="HisK_dim/P_dom"/>
</dbReference>
<evidence type="ECO:0000256" key="6">
    <source>
        <dbReference type="SAM" id="Coils"/>
    </source>
</evidence>
<evidence type="ECO:0000313" key="10">
    <source>
        <dbReference type="Proteomes" id="UP001232992"/>
    </source>
</evidence>
<evidence type="ECO:0000256" key="3">
    <source>
        <dbReference type="ARBA" id="ARBA00022553"/>
    </source>
</evidence>
<sequence length="1803" mass="202722">MSLASQPNIPCYEFTNLIYESERTLVYRGRNIQNAQQIVLKLMRKEYPSFSELAHFPHQYAIAKNLNVEGIVKPIALERYENRYVLIMEDFGGISLEEYSQDAPIATAEFLAIALQIAAILDRLHQNCVIHKDLKPANILIHPETREVRLIDFSIASLLPKEIQGIQTPNVLEGTLAYISPEQTGRMNRGIDYRSDFYSLGVTFYQLLTGRLPFESDDPMELVHAHIAKKPPLISHQLSIPKPLTEIAMKLMAKNAEDRYQSALGLKYDLEKCLRQWDATGKIAAFALGEQDRSDRFLIPEKLYGREKEVQNLLEAFDRIANPESERRTEMILVAGFSGIGKTAIVNEVHKPIIAQRGYFIKGKFDQFNRNIPFSAFVQAFRDLMRQLLSESDAQLEEWKTQILAALGESGQVLIEVIPELEAIVGRQPSVPELEGNAAQNRFNLLLQKCIGVLAVPQHPLTIFLDDLQWADSASLNLIKVLIGDSKHGYLLLLGAYRDNEVFPAHPLMLSLAELEEAGAAISTIVLKSLDLDQINQWVAETLICDRLSARPLTEFTYQKTKGNPFFTTQFLKGLYEDSLIIFNAKNDCWECDLNKIRDASLNDNVADFMAKRLQKISVPTQNILKLAACIGNSFDLETLAIVSQQSIAKSAGDLWQGLQEGLILPIDKNYTLFQETTVREELEPSIELLSARYRFLHDRVQQAAYSLISEEQKQESHLKIGRLLWQNTPESQQEQALFNIIGQMNLGAESIADQEEKDKLARLNWRGAQKAKNATAYQAMFDYCLKGYQLLGEAAWTRDYQLTLNLATGATEAAYLQSDFETMEDWLERTMSRARSPLDRVKLYEIKIQSSMVRNQFSQSLAAGLEILALLGIEFPEFPSQEDIQKALAQTAQMCEQYTFAEILALPPIEDEIKIATLRLLCLIFPASANANPNLFPLILTQQMQLCLKHGNSDFSAYAYLNYGLLLGNIVEDLDGAYQFGRLGLDYLEQSGNCTLKSKIWMTFFTFISLWQEHQRNSIEPCLEAYTTGLEVGDFESAGFAANVYCCSLLLTGNFLSEYVKKIQIYGEFCRKTKAKIVLDQLEMQYQFALNLLGGSPQPHCLSGRAYDLETRLPQHYEANSVGAIMVCQTLRMWLCILFDRPQEAIAYAEAAEPYFVSLKSVAFYPVFLYYEALAHLAIWQDADGETQARIEERIGKIQTLFSHWAARAPMNYQHKWEAIEAEKQRVLGDRAAAIDAYDRAIAGAKENEYIQEEALANELAAKFYLEWGKTIIAETYLQKAYYCYAQWGAKAKTNDLEQRYPQLLKPIVQSDRQSLSLSTSLPKLPDNSHYQTTNITNFSEILDSSSLLKASQTLSGEIELEGLLSTLMKIILENAGATKGALLLTDERRLMVEAIATRTDSDGELKLDVLHQSILLENYPDLPSGLINYVQHTTETTLLDAETAQDQFPADRYLLNSPLQSLLCFPLLERGNLIGILYLENNLTADAFTRDRVEILDALCVQAAISLENAKLYQQAQQALQDLKEAQLQLVQNEKMAILGNLVAGVAHEINNPVGFIGGNISVAQDYLQDLLHILALYQENTTLPEEIGTEIEELDADFITEDFPNLIASMKVGCDRIRYISTSLRTFSRTDMDRPTDFNLHEGIDSTLLILKYRLKANENRPAIKIIKDYGDIPRVQCYPGQINQVFMNLLANAIDALEESNEGKEFAEIKIASNEIRIATELNDNGTQVIIKIADNGMGMSAAVQTKIFEQGFTTKGVGKGTGLGMAIAHQIVTEKHGGAIACTSELGRGSIFKIALPT</sequence>
<dbReference type="InterPro" id="IPR004358">
    <property type="entry name" value="Sig_transdc_His_kin-like_C"/>
</dbReference>
<evidence type="ECO:0000259" key="8">
    <source>
        <dbReference type="PROSITE" id="PS50109"/>
    </source>
</evidence>
<evidence type="ECO:0000256" key="1">
    <source>
        <dbReference type="ARBA" id="ARBA00000085"/>
    </source>
</evidence>
<keyword evidence="6" id="KW-0175">Coiled coil</keyword>
<comment type="caution">
    <text evidence="9">The sequence shown here is derived from an EMBL/GenBank/DDBJ whole genome shotgun (WGS) entry which is preliminary data.</text>
</comment>
<dbReference type="Gene3D" id="3.30.565.10">
    <property type="entry name" value="Histidine kinase-like ATPase, C-terminal domain"/>
    <property type="match status" value="1"/>
</dbReference>
<dbReference type="InterPro" id="IPR027417">
    <property type="entry name" value="P-loop_NTPase"/>
</dbReference>
<dbReference type="SMART" id="SM00220">
    <property type="entry name" value="S_TKc"/>
    <property type="match status" value="1"/>
</dbReference>
<dbReference type="InterPro" id="IPR003594">
    <property type="entry name" value="HATPase_dom"/>
</dbReference>
<dbReference type="PROSITE" id="PS00108">
    <property type="entry name" value="PROTEIN_KINASE_ST"/>
    <property type="match status" value="1"/>
</dbReference>
<dbReference type="InterPro" id="IPR005467">
    <property type="entry name" value="His_kinase_dom"/>
</dbReference>